<dbReference type="PROSITE" id="PS00058">
    <property type="entry name" value="DNA_MISMATCH_REPAIR_1"/>
    <property type="match status" value="1"/>
</dbReference>
<accession>A0A2R5GIF1</accession>
<feature type="domain" description="DNA mismatch repair protein S5" evidence="7">
    <location>
        <begin position="256"/>
        <end position="406"/>
    </location>
</feature>
<dbReference type="Gene3D" id="3.30.230.10">
    <property type="match status" value="1"/>
</dbReference>
<dbReference type="PANTHER" id="PTHR10073">
    <property type="entry name" value="DNA MISMATCH REPAIR PROTEIN MLH, PMS, MUTL"/>
    <property type="match status" value="1"/>
</dbReference>
<dbReference type="SUPFAM" id="SSF55874">
    <property type="entry name" value="ATPase domain of HSP90 chaperone/DNA topoisomerase II/histidine kinase"/>
    <property type="match status" value="1"/>
</dbReference>
<dbReference type="GO" id="GO:0140664">
    <property type="term" value="F:ATP-dependent DNA damage sensor activity"/>
    <property type="evidence" value="ECO:0007669"/>
    <property type="project" value="InterPro"/>
</dbReference>
<feature type="compositionally biased region" description="Acidic residues" evidence="6">
    <location>
        <begin position="487"/>
        <end position="508"/>
    </location>
</feature>
<comment type="subcellular location">
    <subcellularLocation>
        <location evidence="1">Nucleus</location>
    </subcellularLocation>
</comment>
<feature type="compositionally biased region" description="Low complexity" evidence="6">
    <location>
        <begin position="593"/>
        <end position="607"/>
    </location>
</feature>
<dbReference type="Pfam" id="PF13589">
    <property type="entry name" value="HATPase_c_3"/>
    <property type="match status" value="1"/>
</dbReference>
<feature type="region of interest" description="Disordered" evidence="6">
    <location>
        <begin position="444"/>
        <end position="630"/>
    </location>
</feature>
<dbReference type="InterPro" id="IPR013507">
    <property type="entry name" value="DNA_mismatch_S5_2-like"/>
</dbReference>
<dbReference type="InterPro" id="IPR014762">
    <property type="entry name" value="DNA_mismatch_repair_CS"/>
</dbReference>
<evidence type="ECO:0000256" key="2">
    <source>
        <dbReference type="ARBA" id="ARBA00006082"/>
    </source>
</evidence>
<evidence type="ECO:0000313" key="8">
    <source>
        <dbReference type="EMBL" id="GBG29508.1"/>
    </source>
</evidence>
<dbReference type="InterPro" id="IPR020568">
    <property type="entry name" value="Ribosomal_Su5_D2-typ_SF"/>
</dbReference>
<name>A0A2R5GIF1_9STRA</name>
<dbReference type="GO" id="GO:0030983">
    <property type="term" value="F:mismatched DNA binding"/>
    <property type="evidence" value="ECO:0007669"/>
    <property type="project" value="InterPro"/>
</dbReference>
<feature type="compositionally biased region" description="Low complexity" evidence="6">
    <location>
        <begin position="213"/>
        <end position="223"/>
    </location>
</feature>
<dbReference type="Pfam" id="PF01119">
    <property type="entry name" value="DNA_mis_repair"/>
    <property type="match status" value="1"/>
</dbReference>
<feature type="compositionally biased region" description="Polar residues" evidence="6">
    <location>
        <begin position="524"/>
        <end position="541"/>
    </location>
</feature>
<feature type="compositionally biased region" description="Basic and acidic residues" evidence="6">
    <location>
        <begin position="455"/>
        <end position="486"/>
    </location>
</feature>
<evidence type="ECO:0000256" key="4">
    <source>
        <dbReference type="ARBA" id="ARBA00023204"/>
    </source>
</evidence>
<comment type="similarity">
    <text evidence="2">Belongs to the DNA mismatch repair MutL/HexB family.</text>
</comment>
<dbReference type="CDD" id="cd16926">
    <property type="entry name" value="HATPase_MutL-MLH-PMS-like"/>
    <property type="match status" value="1"/>
</dbReference>
<evidence type="ECO:0000256" key="5">
    <source>
        <dbReference type="ARBA" id="ARBA00023242"/>
    </source>
</evidence>
<dbReference type="EMBL" id="BEYU01000059">
    <property type="protein sequence ID" value="GBG29508.1"/>
    <property type="molecule type" value="Genomic_DNA"/>
</dbReference>
<keyword evidence="4" id="KW-0234">DNA repair</keyword>
<dbReference type="InterPro" id="IPR002099">
    <property type="entry name" value="MutL/Mlh/PMS"/>
</dbReference>
<evidence type="ECO:0000256" key="1">
    <source>
        <dbReference type="ARBA" id="ARBA00004123"/>
    </source>
</evidence>
<comment type="caution">
    <text evidence="8">The sequence shown here is derived from an EMBL/GenBank/DDBJ whole genome shotgun (WGS) entry which is preliminary data.</text>
</comment>
<gene>
    <name evidence="8" type="ORF">FCC1311_057292</name>
</gene>
<feature type="compositionally biased region" description="Basic and acidic residues" evidence="6">
    <location>
        <begin position="548"/>
        <end position="558"/>
    </location>
</feature>
<keyword evidence="3" id="KW-0227">DNA damage</keyword>
<feature type="compositionally biased region" description="Polar residues" evidence="6">
    <location>
        <begin position="567"/>
        <end position="592"/>
    </location>
</feature>
<proteinExistence type="inferred from homology"/>
<dbReference type="PANTHER" id="PTHR10073:SF12">
    <property type="entry name" value="DNA MISMATCH REPAIR PROTEIN MLH1"/>
    <property type="match status" value="1"/>
</dbReference>
<protein>
    <submittedName>
        <fullName evidence="8">DNA mismatch repair protein Mlh1</fullName>
    </submittedName>
</protein>
<reference evidence="8 9" key="1">
    <citation type="submission" date="2017-12" db="EMBL/GenBank/DDBJ databases">
        <title>Sequencing, de novo assembly and annotation of complete genome of a new Thraustochytrid species, strain FCC1311.</title>
        <authorList>
            <person name="Sedici K."/>
            <person name="Godart F."/>
            <person name="Aiese Cigliano R."/>
            <person name="Sanseverino W."/>
            <person name="Barakat M."/>
            <person name="Ortet P."/>
            <person name="Marechal E."/>
            <person name="Cagnac O."/>
            <person name="Amato A."/>
        </authorList>
    </citation>
    <scope>NUCLEOTIDE SEQUENCE [LARGE SCALE GENOMIC DNA]</scope>
</reference>
<evidence type="ECO:0000259" key="7">
    <source>
        <dbReference type="SMART" id="SM01340"/>
    </source>
</evidence>
<dbReference type="OrthoDB" id="10254304at2759"/>
<dbReference type="SUPFAM" id="SSF54211">
    <property type="entry name" value="Ribosomal protein S5 domain 2-like"/>
    <property type="match status" value="1"/>
</dbReference>
<dbReference type="InterPro" id="IPR038973">
    <property type="entry name" value="MutL/Mlh/Pms-like"/>
</dbReference>
<keyword evidence="9" id="KW-1185">Reference proteome</keyword>
<dbReference type="GO" id="GO:0016887">
    <property type="term" value="F:ATP hydrolysis activity"/>
    <property type="evidence" value="ECO:0007669"/>
    <property type="project" value="InterPro"/>
</dbReference>
<evidence type="ECO:0000313" key="9">
    <source>
        <dbReference type="Proteomes" id="UP000241890"/>
    </source>
</evidence>
<evidence type="ECO:0000256" key="6">
    <source>
        <dbReference type="SAM" id="MobiDB-lite"/>
    </source>
</evidence>
<dbReference type="InterPro" id="IPR032189">
    <property type="entry name" value="Mlh1_C"/>
</dbReference>
<dbReference type="FunCoup" id="A0A2R5GIF1">
    <property type="interactions" value="208"/>
</dbReference>
<dbReference type="Pfam" id="PF16413">
    <property type="entry name" value="Mlh1_C"/>
    <property type="match status" value="1"/>
</dbReference>
<dbReference type="FunFam" id="3.30.230.10:FF:000014">
    <property type="entry name" value="DNA mismatch repair protein Mlh1"/>
    <property type="match status" value="1"/>
</dbReference>
<dbReference type="AlphaFoldDB" id="A0A2R5GIF1"/>
<dbReference type="NCBIfam" id="TIGR00585">
    <property type="entry name" value="mutl"/>
    <property type="match status" value="1"/>
</dbReference>
<dbReference type="GO" id="GO:0006298">
    <property type="term" value="P:mismatch repair"/>
    <property type="evidence" value="ECO:0007669"/>
    <property type="project" value="InterPro"/>
</dbReference>
<evidence type="ECO:0000256" key="3">
    <source>
        <dbReference type="ARBA" id="ARBA00022763"/>
    </source>
</evidence>
<dbReference type="InterPro" id="IPR014721">
    <property type="entry name" value="Ribsml_uS5_D2-typ_fold_subgr"/>
</dbReference>
<organism evidence="8 9">
    <name type="scientific">Hondaea fermentalgiana</name>
    <dbReference type="NCBI Taxonomy" id="2315210"/>
    <lineage>
        <taxon>Eukaryota</taxon>
        <taxon>Sar</taxon>
        <taxon>Stramenopiles</taxon>
        <taxon>Bigyra</taxon>
        <taxon>Labyrinthulomycetes</taxon>
        <taxon>Thraustochytrida</taxon>
        <taxon>Thraustochytriidae</taxon>
        <taxon>Hondaea</taxon>
    </lineage>
</organism>
<sequence>MASQASQAEGTTIARLSEEVVNRIAAGEVIHRPVSAVKELLENSIDAGASSVRVTANAGGLKQLTIQDNGKGIRRADLDVVCERFYTSKLKEFEDLEQIGTYGFRGEALASISHVARVTITSKTAQQPVAFRASYADGKLVAPGPGKKAAPRPMAGVVGTTIAVDDLFFNVPARKRALRNTADEYARILDVVSKYAIHQGLSEEEKEANRQEASSSATATSPAKPLYHGVGFVCRKSASATPDLHTRETDSRLDNIRTVFGAYVAQECVHLEGECEGEAPALAANDSPRNVGEESPSVTADAAQASLAPRWSFSGYISNANYNRKKSTYIFFINHRLVQCSSLRRAIEGVYAEYLPKGTFPFVYLSIELPPQRIDVNVHPTKREVHFLDEDLVVGRVVQGVRDKLANANSSRVFYTQQTLRVASSQPSQSVAGGDEMDLDQQSVGAHADAVQNGEDVRSTRDTTESPEGKGRHDDAVNGDKKRDRDDADADDDNDDNDNEEEDDDDQDFEKTPPRRTLKRTLSDAASQASEVSRITTATSASRRKPAYRPEKLVRTDYRSSGLDAFLSQQGSARKSKQTKLTGMTSTSSPAQMSASLMSSTSTSSSSLRKRPGVAKPNANDAVADPAETAQDIPADRIRPAFKFNDDMTEEALTLASVRSLVEAFEARRHDAMAKMLRTLVFVGWVDECLCLVQVNTGLYIMDIALLSQELFYQQALRKFGRFERIVLDEPVSIADAVKTALEARSLARGRPDTTLAVDGTTTEADPDPATVATFLAERASMLDEYFRINIDVQSKTLRSLPEILPGHVPRAVSLPVFLLRLFERVEWYDERGCFTTVAEELALYYNDIGPLTPEQRKTFNESDGWRHDRDDRRYIFKNVIMPHMKKLVPNSDHAHPDAGIFRKVAALEKLYRIFERC</sequence>
<dbReference type="GO" id="GO:0005524">
    <property type="term" value="F:ATP binding"/>
    <property type="evidence" value="ECO:0007669"/>
    <property type="project" value="InterPro"/>
</dbReference>
<keyword evidence="5" id="KW-0539">Nucleus</keyword>
<dbReference type="Gene3D" id="3.30.565.10">
    <property type="entry name" value="Histidine kinase-like ATPase, C-terminal domain"/>
    <property type="match status" value="1"/>
</dbReference>
<dbReference type="FunFam" id="3.30.565.10:FF:000003">
    <property type="entry name" value="DNA mismatch repair endonuclease MutL"/>
    <property type="match status" value="1"/>
</dbReference>
<dbReference type="InterPro" id="IPR036890">
    <property type="entry name" value="HATPase_C_sf"/>
</dbReference>
<dbReference type="Proteomes" id="UP000241890">
    <property type="component" value="Unassembled WGS sequence"/>
</dbReference>
<dbReference type="SMART" id="SM01340">
    <property type="entry name" value="DNA_mis_repair"/>
    <property type="match status" value="1"/>
</dbReference>
<dbReference type="InParanoid" id="A0A2R5GIF1"/>
<feature type="region of interest" description="Disordered" evidence="6">
    <location>
        <begin position="202"/>
        <end position="223"/>
    </location>
</feature>
<dbReference type="GO" id="GO:0032389">
    <property type="term" value="C:MutLalpha complex"/>
    <property type="evidence" value="ECO:0007669"/>
    <property type="project" value="TreeGrafter"/>
</dbReference>